<name>A0ACC3MSP2_9PEZI</name>
<protein>
    <submittedName>
        <fullName evidence="1">Uncharacterized protein</fullName>
    </submittedName>
</protein>
<accession>A0ACC3MSP2</accession>
<evidence type="ECO:0000313" key="1">
    <source>
        <dbReference type="EMBL" id="KAK3701677.1"/>
    </source>
</evidence>
<organism evidence="1 2">
    <name type="scientific">Vermiconidia calcicola</name>
    <dbReference type="NCBI Taxonomy" id="1690605"/>
    <lineage>
        <taxon>Eukaryota</taxon>
        <taxon>Fungi</taxon>
        <taxon>Dikarya</taxon>
        <taxon>Ascomycota</taxon>
        <taxon>Pezizomycotina</taxon>
        <taxon>Dothideomycetes</taxon>
        <taxon>Dothideomycetidae</taxon>
        <taxon>Mycosphaerellales</taxon>
        <taxon>Extremaceae</taxon>
        <taxon>Vermiconidia</taxon>
    </lineage>
</organism>
<keyword evidence="2" id="KW-1185">Reference proteome</keyword>
<evidence type="ECO:0000313" key="2">
    <source>
        <dbReference type="Proteomes" id="UP001281147"/>
    </source>
</evidence>
<dbReference type="Proteomes" id="UP001281147">
    <property type="component" value="Unassembled WGS sequence"/>
</dbReference>
<reference evidence="1" key="1">
    <citation type="submission" date="2023-07" db="EMBL/GenBank/DDBJ databases">
        <title>Black Yeasts Isolated from many extreme environments.</title>
        <authorList>
            <person name="Coleine C."/>
            <person name="Stajich J.E."/>
            <person name="Selbmann L."/>
        </authorList>
    </citation>
    <scope>NUCLEOTIDE SEQUENCE</scope>
    <source>
        <strain evidence="1">CCFEE 5714</strain>
    </source>
</reference>
<proteinExistence type="predicted"/>
<comment type="caution">
    <text evidence="1">The sequence shown here is derived from an EMBL/GenBank/DDBJ whole genome shotgun (WGS) entry which is preliminary data.</text>
</comment>
<sequence>MVATRRMVQKDPMEDDLASGSNLTMKKKPIRRATAKNTTTETRTRATRGKQPMLKPENFDEGASEQQEPAAPANTTKKPVGRPRKEAVKSAPIAEEIAGPARPTRSTKVGSARSKRAVSTVEEPSIAEMSEEPKGATSTKAGSIRGRKAAAATEEEPTPTAAVEQMPIEGTKRRPVRRRKVAAVTEEAPALPAPKPKPTRQTRNTTTTAQPLSPKKITQVLKPTSRAVRNASEKSAGKNAPPKPPARGRGATRKRTVSDENADVPGLQASTDGEEDVVMLSSTPVTSKSTRQAVKEQNDVVESEASLSSRPTTPTDSTMQSFSQNVDEEDEEMADADSISGDDVAAEPEHDMSEDELCGPKTPMKRSSLGAEARYHSSAQRTIRRYDDQLRLQTPARRFADLRSQRGTPQTQKPYFKPAPPTSEARPMTVARGADRAFVFRDLRDGVPNVVQATPSTSEEDDLSFYPDEDIIPGHEEAAMPTPTAAAPSSVQFQSPQTSVSEADDSDAAEGSTMSYAIDREGCVDPADVEQDPDETVLVHDVDEGQASPMVQPGESFETGDTILIPRLEQFGEDGSMMDYTSEMEPDEDSIVLDESKKPAATEAVDWQPTREEATITVNFEDLFSGARSTMRANVDQIDVTIEAAVTSTPNIEDDAVAGAQMDLDMDFDVSQQPRPRQTMNEESDTAGAELVEDFDFGVAEQSPRRQCVEFIESDLSAGAAMDAEFNFNVSLPSSRRPTMNFNEFIDVAALAEPTEEIVVDTAGPSQQQEEPALVEDAPEEAKSMTSSPVAETPEDQQPTKDAQDEDMSDAVEAQSEPVEGPKERFNSYQDDDTPHYALPTIAYDARRKSLPSFAPGNPGRVAARPNTSDGASISRMANAFANAWWARSRTNSTATTPVKARPGTANATPVANYTKSPSKSPAAKSPTATPKERFPRLPPQQDYEGHANTVAALKRFADPSEKPIKRRETFHRAVSGRVTAKKLDTAPSTPATQSVVEAPQSTPAERYPNLRPRQDNQEHAKTVAAPKRFQTPSEKPTKRRDTFHKGASGQAATTRSEPAPSTHVEPEVVETPQATPGERYPRLKPRQDYQEHAKTVAPPVRFRTPVKTPLKRPATAQKPDSLRKAAMRASTPRGSHASIKTPLKDAAVTPGQAPMTPRPAAPLRGVVALVEVFTLEGASASQPFVALLNRLGAKTTKSWSDRLTHVIFKDGSPTTLQRVRVNNKEVEEKGTGAYIHCVNSRWINDCETEGTRMDESDEAYAVDVAEVPRGGKRRRKSMEPSALLNIGGNIVRGRKSSVGRHSSLGRSPLKFDSPAKKAEAPVEVTPKADVVWDKENSGDFSSPATPAWIAAPDQLLQQTAPMNRVRKLEFHGKHETKNRRLTFWQGGA</sequence>
<gene>
    <name evidence="1" type="ORF">LTR37_015329</name>
</gene>
<dbReference type="EMBL" id="JAUTXU010000170">
    <property type="protein sequence ID" value="KAK3701677.1"/>
    <property type="molecule type" value="Genomic_DNA"/>
</dbReference>